<dbReference type="PANTHER" id="PTHR13952:SF5">
    <property type="entry name" value="U1 SMALL NUCLEAR RIBONUCLEOPROTEIN 70 KDA"/>
    <property type="match status" value="1"/>
</dbReference>
<feature type="non-terminal residue" evidence="8">
    <location>
        <position position="183"/>
    </location>
</feature>
<comment type="subcellular location">
    <subcellularLocation>
        <location evidence="1">Nucleus</location>
    </subcellularLocation>
</comment>
<dbReference type="FunFam" id="3.30.70.330:FF:000132">
    <property type="entry name" value="Small nuclear ribonucleoprotein U11/U12 subunit 35"/>
    <property type="match status" value="1"/>
</dbReference>
<organism evidence="8 9">
    <name type="scientific">Chrysochromulina tobinii</name>
    <dbReference type="NCBI Taxonomy" id="1460289"/>
    <lineage>
        <taxon>Eukaryota</taxon>
        <taxon>Haptista</taxon>
        <taxon>Haptophyta</taxon>
        <taxon>Prymnesiophyceae</taxon>
        <taxon>Prymnesiales</taxon>
        <taxon>Chrysochromulinaceae</taxon>
        <taxon>Chrysochromulina</taxon>
    </lineage>
</organism>
<dbReference type="PROSITE" id="PS50102">
    <property type="entry name" value="RRM"/>
    <property type="match status" value="1"/>
</dbReference>
<dbReference type="CDD" id="cd12236">
    <property type="entry name" value="RRM_snRNP70"/>
    <property type="match status" value="1"/>
</dbReference>
<dbReference type="GO" id="GO:0071011">
    <property type="term" value="C:precatalytic spliceosome"/>
    <property type="evidence" value="ECO:0007669"/>
    <property type="project" value="TreeGrafter"/>
</dbReference>
<evidence type="ECO:0000256" key="1">
    <source>
        <dbReference type="ARBA" id="ARBA00004123"/>
    </source>
</evidence>
<keyword evidence="9" id="KW-1185">Reference proteome</keyword>
<dbReference type="InterPro" id="IPR035979">
    <property type="entry name" value="RBD_domain_sf"/>
</dbReference>
<dbReference type="EMBL" id="JWZX01000305">
    <property type="protein sequence ID" value="KOO53267.1"/>
    <property type="molecule type" value="Genomic_DNA"/>
</dbReference>
<dbReference type="GO" id="GO:0030619">
    <property type="term" value="F:U1 snRNA binding"/>
    <property type="evidence" value="ECO:0007669"/>
    <property type="project" value="InterPro"/>
</dbReference>
<dbReference type="Gene3D" id="3.30.70.330">
    <property type="match status" value="1"/>
</dbReference>
<dbReference type="GO" id="GO:0000398">
    <property type="term" value="P:mRNA splicing, via spliceosome"/>
    <property type="evidence" value="ECO:0007669"/>
    <property type="project" value="TreeGrafter"/>
</dbReference>
<protein>
    <submittedName>
        <fullName evidence="8">U1 small nuclear ribonucleoprotein 70 kDa-like protein</fullName>
    </submittedName>
</protein>
<dbReference type="OrthoDB" id="4207594at2759"/>
<dbReference type="SUPFAM" id="SSF54928">
    <property type="entry name" value="RNA-binding domain, RBD"/>
    <property type="match status" value="1"/>
</dbReference>
<evidence type="ECO:0000256" key="5">
    <source>
        <dbReference type="PROSITE-ProRule" id="PRU00176"/>
    </source>
</evidence>
<evidence type="ECO:0000313" key="8">
    <source>
        <dbReference type="EMBL" id="KOO53267.1"/>
    </source>
</evidence>
<dbReference type="GO" id="GO:0003729">
    <property type="term" value="F:mRNA binding"/>
    <property type="evidence" value="ECO:0007669"/>
    <property type="project" value="TreeGrafter"/>
</dbReference>
<dbReference type="AlphaFoldDB" id="A0A0M0LQU2"/>
<keyword evidence="4 8" id="KW-0687">Ribonucleoprotein</keyword>
<dbReference type="GO" id="GO:0071004">
    <property type="term" value="C:U2-type prespliceosome"/>
    <property type="evidence" value="ECO:0007669"/>
    <property type="project" value="TreeGrafter"/>
</dbReference>
<gene>
    <name evidence="8" type="ORF">Ctob_014364</name>
</gene>
<evidence type="ECO:0000256" key="2">
    <source>
        <dbReference type="ARBA" id="ARBA00022884"/>
    </source>
</evidence>
<evidence type="ECO:0000313" key="9">
    <source>
        <dbReference type="Proteomes" id="UP000037460"/>
    </source>
</evidence>
<dbReference type="GO" id="GO:0005685">
    <property type="term" value="C:U1 snRNP"/>
    <property type="evidence" value="ECO:0007669"/>
    <property type="project" value="TreeGrafter"/>
</dbReference>
<dbReference type="PANTHER" id="PTHR13952">
    <property type="entry name" value="U1 SMALL NUCLEAR RIBONUCLEOPROTEIN 70 KD"/>
    <property type="match status" value="1"/>
</dbReference>
<accession>A0A0M0LQU2</accession>
<name>A0A0M0LQU2_9EUKA</name>
<dbReference type="Pfam" id="PF12220">
    <property type="entry name" value="U1snRNP70_N"/>
    <property type="match status" value="1"/>
</dbReference>
<dbReference type="Proteomes" id="UP000037460">
    <property type="component" value="Unassembled WGS sequence"/>
</dbReference>
<feature type="domain" description="RRM" evidence="7">
    <location>
        <begin position="103"/>
        <end position="181"/>
    </location>
</feature>
<evidence type="ECO:0000259" key="7">
    <source>
        <dbReference type="PROSITE" id="PS50102"/>
    </source>
</evidence>
<dbReference type="InterPro" id="IPR034143">
    <property type="entry name" value="snRNP70_RRM"/>
</dbReference>
<dbReference type="InterPro" id="IPR022023">
    <property type="entry name" value="U1snRNP70_N"/>
</dbReference>
<keyword evidence="2 5" id="KW-0694">RNA-binding</keyword>
<comment type="caution">
    <text evidence="8">The sequence shown here is derived from an EMBL/GenBank/DDBJ whole genome shotgun (WGS) entry which is preliminary data.</text>
</comment>
<evidence type="ECO:0000256" key="6">
    <source>
        <dbReference type="SAM" id="MobiDB-lite"/>
    </source>
</evidence>
<dbReference type="InterPro" id="IPR051183">
    <property type="entry name" value="U1_U11-U12_snRNP_70-35kDa"/>
</dbReference>
<dbReference type="InterPro" id="IPR000504">
    <property type="entry name" value="RRM_dom"/>
</dbReference>
<dbReference type="InterPro" id="IPR012677">
    <property type="entry name" value="Nucleotide-bd_a/b_plait_sf"/>
</dbReference>
<dbReference type="Pfam" id="PF00076">
    <property type="entry name" value="RRM_1"/>
    <property type="match status" value="1"/>
</dbReference>
<sequence>MSSAVAHALPPSILALFAPRVPIDYKPPLEKRKMPPYTGFAQHVDQFEDPAETPPAQPVETIEQRRARRREAKAAAAKARLEPLIAAYDPSATVEGKSADPYKTIFVARMDHSTTEATLRKEFEQSGPIKSVQIVKDTATGKSRGYSFIEYEHERDMKVAYKQGDAKKIDGRRVLVDVERGRT</sequence>
<dbReference type="SMART" id="SM00360">
    <property type="entry name" value="RRM"/>
    <property type="match status" value="1"/>
</dbReference>
<evidence type="ECO:0000256" key="3">
    <source>
        <dbReference type="ARBA" id="ARBA00023242"/>
    </source>
</evidence>
<proteinExistence type="predicted"/>
<reference evidence="9" key="1">
    <citation type="journal article" date="2015" name="PLoS Genet.">
        <title>Genome Sequence and Transcriptome Analyses of Chrysochromulina tobin: Metabolic Tools for Enhanced Algal Fitness in the Prominent Order Prymnesiales (Haptophyceae).</title>
        <authorList>
            <person name="Hovde B.T."/>
            <person name="Deodato C.R."/>
            <person name="Hunsperger H.M."/>
            <person name="Ryken S.A."/>
            <person name="Yost W."/>
            <person name="Jha R.K."/>
            <person name="Patterson J."/>
            <person name="Monnat R.J. Jr."/>
            <person name="Barlow S.B."/>
            <person name="Starkenburg S.R."/>
            <person name="Cattolico R.A."/>
        </authorList>
    </citation>
    <scope>NUCLEOTIDE SEQUENCE</scope>
    <source>
        <strain evidence="9">CCMP291</strain>
    </source>
</reference>
<feature type="region of interest" description="Disordered" evidence="6">
    <location>
        <begin position="48"/>
        <end position="74"/>
    </location>
</feature>
<evidence type="ECO:0000256" key="4">
    <source>
        <dbReference type="ARBA" id="ARBA00023274"/>
    </source>
</evidence>
<keyword evidence="3" id="KW-0539">Nucleus</keyword>